<comment type="caution">
    <text evidence="2">The sequence shown here is derived from an EMBL/GenBank/DDBJ whole genome shotgun (WGS) entry which is preliminary data.</text>
</comment>
<organism evidence="2 3">
    <name type="scientific">Solirubrobacter phytolaccae</name>
    <dbReference type="NCBI Taxonomy" id="1404360"/>
    <lineage>
        <taxon>Bacteria</taxon>
        <taxon>Bacillati</taxon>
        <taxon>Actinomycetota</taxon>
        <taxon>Thermoleophilia</taxon>
        <taxon>Solirubrobacterales</taxon>
        <taxon>Solirubrobacteraceae</taxon>
        <taxon>Solirubrobacter</taxon>
    </lineage>
</organism>
<gene>
    <name evidence="2" type="ORF">OJ997_32945</name>
</gene>
<evidence type="ECO:0000256" key="1">
    <source>
        <dbReference type="SAM" id="Coils"/>
    </source>
</evidence>
<reference evidence="2" key="1">
    <citation type="submission" date="2022-10" db="EMBL/GenBank/DDBJ databases">
        <title>The WGS of Solirubrobacter phytolaccae KCTC 29190.</title>
        <authorList>
            <person name="Jiang Z."/>
        </authorList>
    </citation>
    <scope>NUCLEOTIDE SEQUENCE</scope>
    <source>
        <strain evidence="2">KCTC 29190</strain>
    </source>
</reference>
<accession>A0A9X3NFE4</accession>
<dbReference type="Proteomes" id="UP001147653">
    <property type="component" value="Unassembled WGS sequence"/>
</dbReference>
<evidence type="ECO:0000313" key="3">
    <source>
        <dbReference type="Proteomes" id="UP001147653"/>
    </source>
</evidence>
<name>A0A9X3NFE4_9ACTN</name>
<proteinExistence type="predicted"/>
<keyword evidence="3" id="KW-1185">Reference proteome</keyword>
<dbReference type="AlphaFoldDB" id="A0A9X3NFE4"/>
<protein>
    <submittedName>
        <fullName evidence="2">Uncharacterized protein</fullName>
    </submittedName>
</protein>
<evidence type="ECO:0000313" key="2">
    <source>
        <dbReference type="EMBL" id="MDA0185159.1"/>
    </source>
</evidence>
<sequence length="90" mass="10322">MNADLTTDERAELETLRTRVAQLERERAEQIAAANAAVAAAQERAYWLDRWHLDLNALMAKPGAAEFRGAIRITRGVIRRIRLLKRKLIR</sequence>
<dbReference type="RefSeq" id="WP_270029646.1">
    <property type="nucleotide sequence ID" value="NZ_JAPDDP010000100.1"/>
</dbReference>
<dbReference type="EMBL" id="JAPDDP010000100">
    <property type="protein sequence ID" value="MDA0185159.1"/>
    <property type="molecule type" value="Genomic_DNA"/>
</dbReference>
<keyword evidence="1" id="KW-0175">Coiled coil</keyword>
<feature type="coiled-coil region" evidence="1">
    <location>
        <begin position="6"/>
        <end position="33"/>
    </location>
</feature>